<dbReference type="AlphaFoldDB" id="A0A4Y2G3T1"/>
<keyword evidence="2" id="KW-1185">Reference proteome</keyword>
<protein>
    <submittedName>
        <fullName evidence="1">Uncharacterized protein</fullName>
    </submittedName>
</protein>
<accession>A0A4Y2G3T1</accession>
<evidence type="ECO:0000313" key="2">
    <source>
        <dbReference type="Proteomes" id="UP000499080"/>
    </source>
</evidence>
<dbReference type="EMBL" id="BGPR01001209">
    <property type="protein sequence ID" value="GBM48273.1"/>
    <property type="molecule type" value="Genomic_DNA"/>
</dbReference>
<organism evidence="1 2">
    <name type="scientific">Araneus ventricosus</name>
    <name type="common">Orbweaver spider</name>
    <name type="synonym">Epeira ventricosa</name>
    <dbReference type="NCBI Taxonomy" id="182803"/>
    <lineage>
        <taxon>Eukaryota</taxon>
        <taxon>Metazoa</taxon>
        <taxon>Ecdysozoa</taxon>
        <taxon>Arthropoda</taxon>
        <taxon>Chelicerata</taxon>
        <taxon>Arachnida</taxon>
        <taxon>Araneae</taxon>
        <taxon>Araneomorphae</taxon>
        <taxon>Entelegynae</taxon>
        <taxon>Araneoidea</taxon>
        <taxon>Araneidae</taxon>
        <taxon>Araneus</taxon>
    </lineage>
</organism>
<reference evidence="1 2" key="1">
    <citation type="journal article" date="2019" name="Sci. Rep.">
        <title>Orb-weaving spider Araneus ventricosus genome elucidates the spidroin gene catalogue.</title>
        <authorList>
            <person name="Kono N."/>
            <person name="Nakamura H."/>
            <person name="Ohtoshi R."/>
            <person name="Moran D.A.P."/>
            <person name="Shinohara A."/>
            <person name="Yoshida Y."/>
            <person name="Fujiwara M."/>
            <person name="Mori M."/>
            <person name="Tomita M."/>
            <person name="Arakawa K."/>
        </authorList>
    </citation>
    <scope>NUCLEOTIDE SEQUENCE [LARGE SCALE GENOMIC DNA]</scope>
</reference>
<proteinExistence type="predicted"/>
<comment type="caution">
    <text evidence="1">The sequence shown here is derived from an EMBL/GenBank/DDBJ whole genome shotgun (WGS) entry which is preliminary data.</text>
</comment>
<evidence type="ECO:0000313" key="1">
    <source>
        <dbReference type="EMBL" id="GBM48273.1"/>
    </source>
</evidence>
<dbReference type="Proteomes" id="UP000499080">
    <property type="component" value="Unassembled WGS sequence"/>
</dbReference>
<gene>
    <name evidence="1" type="ORF">AVEN_98023_1</name>
</gene>
<name>A0A4Y2G3T1_ARAVE</name>
<sequence length="113" mass="12741">MAYDRCITLSIRDRPIRPLEQKTIACPNVTPKFPPLSLSVIDFTPAARAFFVRVARPDVFGEEGSFLTIRTTPAVIVVLEGESEFPLSLIEDLGRPRILRSLDFNGLRNQRVK</sequence>